<dbReference type="KEGG" id="dov:DSCO28_07040"/>
<dbReference type="AlphaFoldDB" id="A0A5K7ZD73"/>
<dbReference type="InterPro" id="IPR015867">
    <property type="entry name" value="N-reg_PII/ATP_PRibTrfase_C"/>
</dbReference>
<dbReference type="InterPro" id="IPR017221">
    <property type="entry name" value="DUF34/NIF3_bac"/>
</dbReference>
<dbReference type="GO" id="GO:0016787">
    <property type="term" value="F:hydrolase activity"/>
    <property type="evidence" value="ECO:0007669"/>
    <property type="project" value="UniProtKB-KW"/>
</dbReference>
<reference evidence="7 8" key="1">
    <citation type="submission" date="2019-11" db="EMBL/GenBank/DDBJ databases">
        <title>Comparative genomics of hydrocarbon-degrading Desulfosarcina strains.</title>
        <authorList>
            <person name="Watanabe M."/>
            <person name="Kojima H."/>
            <person name="Fukui M."/>
        </authorList>
    </citation>
    <scope>NUCLEOTIDE SEQUENCE [LARGE SCALE GENOMIC DNA]</scope>
    <source>
        <strain evidence="7 8">28bB2T</strain>
    </source>
</reference>
<feature type="binding site" evidence="6">
    <location>
        <position position="335"/>
    </location>
    <ligand>
        <name>a divalent metal cation</name>
        <dbReference type="ChEBI" id="CHEBI:60240"/>
        <label>1</label>
    </ligand>
</feature>
<dbReference type="SUPFAM" id="SSF102705">
    <property type="entry name" value="NIF3 (NGG1p interacting factor 3)-like"/>
    <property type="match status" value="1"/>
</dbReference>
<comment type="similarity">
    <text evidence="1 5">Belongs to the GTP cyclohydrolase I type 2/NIF3 family.</text>
</comment>
<dbReference type="Gene3D" id="3.40.1390.30">
    <property type="entry name" value="NIF3 (NGG1p interacting factor 3)-like"/>
    <property type="match status" value="1"/>
</dbReference>
<feature type="binding site" evidence="6">
    <location>
        <position position="66"/>
    </location>
    <ligand>
        <name>a divalent metal cation</name>
        <dbReference type="ChEBI" id="CHEBI:60240"/>
        <label>1</label>
    </ligand>
</feature>
<evidence type="ECO:0000313" key="7">
    <source>
        <dbReference type="EMBL" id="BBO80138.1"/>
    </source>
</evidence>
<evidence type="ECO:0000256" key="1">
    <source>
        <dbReference type="ARBA" id="ARBA00006964"/>
    </source>
</evidence>
<protein>
    <recommendedName>
        <fullName evidence="3 5">GTP cyclohydrolase 1 type 2 homolog</fullName>
    </recommendedName>
</protein>
<comment type="subunit">
    <text evidence="2">Homohexamer.</text>
</comment>
<dbReference type="EMBL" id="AP021876">
    <property type="protein sequence ID" value="BBO80138.1"/>
    <property type="molecule type" value="Genomic_DNA"/>
</dbReference>
<dbReference type="RefSeq" id="WP_155321162.1">
    <property type="nucleotide sequence ID" value="NZ_AP021876.1"/>
</dbReference>
<dbReference type="PIRSF" id="PIRSF037489">
    <property type="entry name" value="UCP037489_NIF3_YqfO"/>
    <property type="match status" value="1"/>
</dbReference>
<feature type="binding site" evidence="6">
    <location>
        <position position="331"/>
    </location>
    <ligand>
        <name>a divalent metal cation</name>
        <dbReference type="ChEBI" id="CHEBI:60240"/>
        <label>1</label>
    </ligand>
</feature>
<evidence type="ECO:0000256" key="6">
    <source>
        <dbReference type="PIRSR" id="PIRSR602678-1"/>
    </source>
</evidence>
<keyword evidence="4 5" id="KW-0479">Metal-binding</keyword>
<organism evidence="7 8">
    <name type="scientific">Desulfosarcina ovata subsp. sediminis</name>
    <dbReference type="NCBI Taxonomy" id="885957"/>
    <lineage>
        <taxon>Bacteria</taxon>
        <taxon>Pseudomonadati</taxon>
        <taxon>Thermodesulfobacteriota</taxon>
        <taxon>Desulfobacteria</taxon>
        <taxon>Desulfobacterales</taxon>
        <taxon>Desulfosarcinaceae</taxon>
        <taxon>Desulfosarcina</taxon>
    </lineage>
</organism>
<dbReference type="Pfam" id="PF01784">
    <property type="entry name" value="DUF34_NIF3"/>
    <property type="match status" value="1"/>
</dbReference>
<keyword evidence="7" id="KW-0378">Hydrolase</keyword>
<evidence type="ECO:0000256" key="3">
    <source>
        <dbReference type="ARBA" id="ARBA00022112"/>
    </source>
</evidence>
<accession>A0A5K7ZD73</accession>
<dbReference type="NCBIfam" id="TIGR00486">
    <property type="entry name" value="YbgI_SA1388"/>
    <property type="match status" value="1"/>
</dbReference>
<feature type="binding site" evidence="6">
    <location>
        <position position="67"/>
    </location>
    <ligand>
        <name>a divalent metal cation</name>
        <dbReference type="ChEBI" id="CHEBI:60240"/>
        <label>1</label>
    </ligand>
</feature>
<evidence type="ECO:0000256" key="2">
    <source>
        <dbReference type="ARBA" id="ARBA00011643"/>
    </source>
</evidence>
<dbReference type="GO" id="GO:0046872">
    <property type="term" value="F:metal ion binding"/>
    <property type="evidence" value="ECO:0007669"/>
    <property type="project" value="UniProtKB-UniRule"/>
</dbReference>
<sequence length="372" mass="39190">MTATVAHILPILDRLAPSRLAESWDNVGLQIGSLNWPVNRIWTALDPLPEVVEKACQNDVDLLVTHHPLFFKAIKRIDADSPAGRVAQMALGRKLAIYSAHTNLDSVAGGVNDVLAERVGLTNLRALSGGPSDGMCKLVVFVPGTHVKVILDTLFELGAGHLGNYTRCSFRCDGVGTFLPGQDASPAVGKVDALNQVGESRIEILLARADEKRVVSALEKAHPYETMAYDLYPVLGHDTQNGLGRVGELSRSMSLEALTSRLKTTLNLTTAKVVGSASPAIRRVAVCSGSGGSLLAAAVAAGAQAYVSGDLGYHTARDAQQAGIALIDVGHFASERLIVDVLAKAIETAIAEAGVSATVAPADLETDPFEYL</sequence>
<dbReference type="FunFam" id="3.40.1390.30:FF:000001">
    <property type="entry name" value="GTP cyclohydrolase 1 type 2"/>
    <property type="match status" value="1"/>
</dbReference>
<evidence type="ECO:0000256" key="5">
    <source>
        <dbReference type="PIRNR" id="PIRNR037489"/>
    </source>
</evidence>
<proteinExistence type="inferred from homology"/>
<dbReference type="PANTHER" id="PTHR13799:SF14">
    <property type="entry name" value="GTP CYCLOHYDROLASE 1 TYPE 2 HOMOLOG"/>
    <property type="match status" value="1"/>
</dbReference>
<evidence type="ECO:0000256" key="4">
    <source>
        <dbReference type="ARBA" id="ARBA00022723"/>
    </source>
</evidence>
<gene>
    <name evidence="7" type="primary">yqfO</name>
    <name evidence="7" type="ORF">DSCO28_07040</name>
</gene>
<feature type="binding site" evidence="6">
    <location>
        <position position="105"/>
    </location>
    <ligand>
        <name>a divalent metal cation</name>
        <dbReference type="ChEBI" id="CHEBI:60240"/>
        <label>1</label>
    </ligand>
</feature>
<dbReference type="InterPro" id="IPR002678">
    <property type="entry name" value="DUF34/NIF3"/>
</dbReference>
<dbReference type="InterPro" id="IPR036069">
    <property type="entry name" value="DUF34/NIF3_sf"/>
</dbReference>
<dbReference type="PANTHER" id="PTHR13799">
    <property type="entry name" value="NGG1 INTERACTING FACTOR 3"/>
    <property type="match status" value="1"/>
</dbReference>
<dbReference type="Proteomes" id="UP000425960">
    <property type="component" value="Chromosome"/>
</dbReference>
<dbReference type="Gene3D" id="3.30.70.120">
    <property type="match status" value="1"/>
</dbReference>
<name>A0A5K7ZD73_9BACT</name>
<evidence type="ECO:0000313" key="8">
    <source>
        <dbReference type="Proteomes" id="UP000425960"/>
    </source>
</evidence>
<dbReference type="GO" id="GO:0005737">
    <property type="term" value="C:cytoplasm"/>
    <property type="evidence" value="ECO:0007669"/>
    <property type="project" value="TreeGrafter"/>
</dbReference>